<dbReference type="Proteomes" id="UP000218387">
    <property type="component" value="Chromosome"/>
</dbReference>
<keyword evidence="5 8" id="KW-0808">Transferase</keyword>
<dbReference type="GO" id="GO:0005829">
    <property type="term" value="C:cytosol"/>
    <property type="evidence" value="ECO:0007669"/>
    <property type="project" value="TreeGrafter"/>
</dbReference>
<dbReference type="CDD" id="cd08704">
    <property type="entry name" value="Met_tRNA_FMT_C"/>
    <property type="match status" value="1"/>
</dbReference>
<evidence type="ECO:0000256" key="3">
    <source>
        <dbReference type="ARBA" id="ARBA00012261"/>
    </source>
</evidence>
<evidence type="ECO:0000256" key="1">
    <source>
        <dbReference type="ARBA" id="ARBA00002606"/>
    </source>
</evidence>
<feature type="domain" description="Formyl transferase N-terminal" evidence="9">
    <location>
        <begin position="6"/>
        <end position="180"/>
    </location>
</feature>
<dbReference type="KEGG" id="emt:CPZ25_006700"/>
<evidence type="ECO:0000313" key="12">
    <source>
        <dbReference type="Proteomes" id="UP000218387"/>
    </source>
</evidence>
<evidence type="ECO:0000256" key="4">
    <source>
        <dbReference type="ARBA" id="ARBA00016014"/>
    </source>
</evidence>
<dbReference type="InterPro" id="IPR037022">
    <property type="entry name" value="Formyl_trans_C_sf"/>
</dbReference>
<dbReference type="InterPro" id="IPR036477">
    <property type="entry name" value="Formyl_transf_N_sf"/>
</dbReference>
<protein>
    <recommendedName>
        <fullName evidence="4 8">Methionyl-tRNA formyltransferase</fullName>
        <ecNumber evidence="3 8">2.1.2.9</ecNumber>
    </recommendedName>
</protein>
<dbReference type="PROSITE" id="PS00373">
    <property type="entry name" value="GART"/>
    <property type="match status" value="1"/>
</dbReference>
<dbReference type="CDD" id="cd08646">
    <property type="entry name" value="FMT_core_Met-tRNA-FMT_N"/>
    <property type="match status" value="1"/>
</dbReference>
<dbReference type="InterPro" id="IPR011034">
    <property type="entry name" value="Formyl_transferase-like_C_sf"/>
</dbReference>
<organism evidence="11 12">
    <name type="scientific">Eubacterium maltosivorans</name>
    <dbReference type="NCBI Taxonomy" id="2041044"/>
    <lineage>
        <taxon>Bacteria</taxon>
        <taxon>Bacillati</taxon>
        <taxon>Bacillota</taxon>
        <taxon>Clostridia</taxon>
        <taxon>Eubacteriales</taxon>
        <taxon>Eubacteriaceae</taxon>
        <taxon>Eubacterium</taxon>
    </lineage>
</organism>
<evidence type="ECO:0000256" key="5">
    <source>
        <dbReference type="ARBA" id="ARBA00022679"/>
    </source>
</evidence>
<evidence type="ECO:0000256" key="2">
    <source>
        <dbReference type="ARBA" id="ARBA00010699"/>
    </source>
</evidence>
<comment type="catalytic activity">
    <reaction evidence="7 8">
        <text>L-methionyl-tRNA(fMet) + (6R)-10-formyltetrahydrofolate = N-formyl-L-methionyl-tRNA(fMet) + (6S)-5,6,7,8-tetrahydrofolate + H(+)</text>
        <dbReference type="Rhea" id="RHEA:24380"/>
        <dbReference type="Rhea" id="RHEA-COMP:9952"/>
        <dbReference type="Rhea" id="RHEA-COMP:9953"/>
        <dbReference type="ChEBI" id="CHEBI:15378"/>
        <dbReference type="ChEBI" id="CHEBI:57453"/>
        <dbReference type="ChEBI" id="CHEBI:78530"/>
        <dbReference type="ChEBI" id="CHEBI:78844"/>
        <dbReference type="ChEBI" id="CHEBI:195366"/>
        <dbReference type="EC" id="2.1.2.9"/>
    </reaction>
</comment>
<dbReference type="InterPro" id="IPR001555">
    <property type="entry name" value="GART_AS"/>
</dbReference>
<proteinExistence type="inferred from homology"/>
<comment type="similarity">
    <text evidence="2 8">Belongs to the Fmt family.</text>
</comment>
<dbReference type="AlphaFoldDB" id="A0A4V1GLU7"/>
<dbReference type="InterPro" id="IPR005794">
    <property type="entry name" value="Fmt"/>
</dbReference>
<evidence type="ECO:0000313" key="11">
    <source>
        <dbReference type="EMBL" id="QCT71026.1"/>
    </source>
</evidence>
<dbReference type="NCBIfam" id="TIGR00460">
    <property type="entry name" value="fmt"/>
    <property type="match status" value="1"/>
</dbReference>
<dbReference type="SUPFAM" id="SSF53328">
    <property type="entry name" value="Formyltransferase"/>
    <property type="match status" value="1"/>
</dbReference>
<gene>
    <name evidence="8" type="primary">fmt</name>
    <name evidence="11" type="ORF">CPZ25_006700</name>
</gene>
<keyword evidence="12" id="KW-1185">Reference proteome</keyword>
<dbReference type="Pfam" id="PF02911">
    <property type="entry name" value="Formyl_trans_C"/>
    <property type="match status" value="1"/>
</dbReference>
<name>A0A4V1GLU7_EUBML</name>
<dbReference type="EC" id="2.1.2.9" evidence="3 8"/>
<sequence>MTKLRVVLMGTTDFAVPALNKLVEAGHDVAAVVAQPDRPNQRGKKIKFLPVKQRALELGIPVLQPEKIKTPEAVEALRSLKADVFVVAAYGQILSEEILFMPPLGSVNIHGSLLPKYRGAAPVHHAILDGETESGVTIMKMDIGMDTGDMLAKVSVPIDAKTTVGFLHDLLAEKGAELLIITLESLKNGTAVPEKQDEAQATYADKVEKTTGKLDWNQTSFKILRRINGTDPFPGAYTELNGEKIKCFEPESLDYSGEELPGTVLRADTKHGLVVKTGDGALVVGEIQMPGKKRMPSKVYFNGNSIAPGSRFE</sequence>
<dbReference type="InterPro" id="IPR002376">
    <property type="entry name" value="Formyl_transf_N"/>
</dbReference>
<dbReference type="PANTHER" id="PTHR11138:SF5">
    <property type="entry name" value="METHIONYL-TRNA FORMYLTRANSFERASE, MITOCHONDRIAL"/>
    <property type="match status" value="1"/>
</dbReference>
<dbReference type="SUPFAM" id="SSF50486">
    <property type="entry name" value="FMT C-terminal domain-like"/>
    <property type="match status" value="1"/>
</dbReference>
<feature type="binding site" evidence="8">
    <location>
        <begin position="112"/>
        <end position="115"/>
    </location>
    <ligand>
        <name>(6S)-5,6,7,8-tetrahydrofolate</name>
        <dbReference type="ChEBI" id="CHEBI:57453"/>
    </ligand>
</feature>
<dbReference type="Pfam" id="PF00551">
    <property type="entry name" value="Formyl_trans_N"/>
    <property type="match status" value="1"/>
</dbReference>
<dbReference type="HAMAP" id="MF_00182">
    <property type="entry name" value="Formyl_trans"/>
    <property type="match status" value="1"/>
</dbReference>
<comment type="function">
    <text evidence="1 8">Attaches a formyl group to the free amino group of methionyl-tRNA(fMet). The formyl group appears to play a dual role in the initiator identity of N-formylmethionyl-tRNA by promoting its recognition by IF2 and preventing the misappropriation of this tRNA by the elongation apparatus.</text>
</comment>
<accession>A0A4V1GLU7</accession>
<dbReference type="GO" id="GO:0004479">
    <property type="term" value="F:methionyl-tRNA formyltransferase activity"/>
    <property type="evidence" value="ECO:0007669"/>
    <property type="project" value="UniProtKB-UniRule"/>
</dbReference>
<evidence type="ECO:0000256" key="8">
    <source>
        <dbReference type="HAMAP-Rule" id="MF_00182"/>
    </source>
</evidence>
<keyword evidence="6 8" id="KW-0648">Protein biosynthesis</keyword>
<evidence type="ECO:0000259" key="10">
    <source>
        <dbReference type="Pfam" id="PF02911"/>
    </source>
</evidence>
<evidence type="ECO:0000256" key="7">
    <source>
        <dbReference type="ARBA" id="ARBA00048558"/>
    </source>
</evidence>
<dbReference type="RefSeq" id="WP_096919971.1">
    <property type="nucleotide sequence ID" value="NZ_CP029487.1"/>
</dbReference>
<evidence type="ECO:0000256" key="6">
    <source>
        <dbReference type="ARBA" id="ARBA00022917"/>
    </source>
</evidence>
<dbReference type="InterPro" id="IPR041711">
    <property type="entry name" value="Met-tRNA-FMT_N"/>
</dbReference>
<dbReference type="Gene3D" id="3.40.50.170">
    <property type="entry name" value="Formyl transferase, N-terminal domain"/>
    <property type="match status" value="1"/>
</dbReference>
<feature type="domain" description="Formyl transferase C-terminal" evidence="10">
    <location>
        <begin position="206"/>
        <end position="304"/>
    </location>
</feature>
<dbReference type="Gene3D" id="3.10.25.10">
    <property type="entry name" value="Formyl transferase, C-terminal domain"/>
    <property type="match status" value="1"/>
</dbReference>
<dbReference type="InterPro" id="IPR044135">
    <property type="entry name" value="Met-tRNA-FMT_C"/>
</dbReference>
<dbReference type="EMBL" id="CP029487">
    <property type="protein sequence ID" value="QCT71026.1"/>
    <property type="molecule type" value="Genomic_DNA"/>
</dbReference>
<dbReference type="InterPro" id="IPR005793">
    <property type="entry name" value="Formyl_trans_C"/>
</dbReference>
<dbReference type="PANTHER" id="PTHR11138">
    <property type="entry name" value="METHIONYL-TRNA FORMYLTRANSFERASE"/>
    <property type="match status" value="1"/>
</dbReference>
<evidence type="ECO:0000259" key="9">
    <source>
        <dbReference type="Pfam" id="PF00551"/>
    </source>
</evidence>
<reference evidence="11 12" key="1">
    <citation type="submission" date="2018-05" db="EMBL/GenBank/DDBJ databases">
        <title>Genome comparison of Eubacterium sp.</title>
        <authorList>
            <person name="Feng Y."/>
            <person name="Sanchez-Andrea I."/>
            <person name="Stams A.J.M."/>
            <person name="De Vos W.M."/>
        </authorList>
    </citation>
    <scope>NUCLEOTIDE SEQUENCE [LARGE SCALE GENOMIC DNA]</scope>
    <source>
        <strain evidence="11 12">YI</strain>
    </source>
</reference>